<evidence type="ECO:0000313" key="2">
    <source>
        <dbReference type="Proteomes" id="UP000078561"/>
    </source>
</evidence>
<proteinExistence type="predicted"/>
<accession>A0A168SED8</accession>
<dbReference type="InParanoid" id="A0A168SED8"/>
<reference evidence="1" key="1">
    <citation type="submission" date="2016-04" db="EMBL/GenBank/DDBJ databases">
        <authorList>
            <person name="Evans L.H."/>
            <person name="Alamgir A."/>
            <person name="Owens N."/>
            <person name="Weber N.D."/>
            <person name="Virtaneva K."/>
            <person name="Barbian K."/>
            <person name="Babar A."/>
            <person name="Rosenke K."/>
        </authorList>
    </citation>
    <scope>NUCLEOTIDE SEQUENCE [LARGE SCALE GENOMIC DNA]</scope>
    <source>
        <strain evidence="1">CBS 101.48</strain>
    </source>
</reference>
<gene>
    <name evidence="1" type="primary">ABSGL_13974.1 scaffold 14344</name>
</gene>
<dbReference type="OrthoDB" id="5541797at2759"/>
<dbReference type="InterPro" id="IPR012677">
    <property type="entry name" value="Nucleotide-bd_a/b_plait_sf"/>
</dbReference>
<keyword evidence="2" id="KW-1185">Reference proteome</keyword>
<dbReference type="AlphaFoldDB" id="A0A168SED8"/>
<dbReference type="OMA" id="AWRCVRT"/>
<dbReference type="Proteomes" id="UP000078561">
    <property type="component" value="Unassembled WGS sequence"/>
</dbReference>
<dbReference type="Gene3D" id="3.30.70.330">
    <property type="match status" value="1"/>
</dbReference>
<dbReference type="EMBL" id="LT554890">
    <property type="protein sequence ID" value="SAM08312.1"/>
    <property type="molecule type" value="Genomic_DNA"/>
</dbReference>
<dbReference type="GO" id="GO:0003676">
    <property type="term" value="F:nucleic acid binding"/>
    <property type="evidence" value="ECO:0007669"/>
    <property type="project" value="InterPro"/>
</dbReference>
<dbReference type="SUPFAM" id="SSF54928">
    <property type="entry name" value="RNA-binding domain, RBD"/>
    <property type="match status" value="1"/>
</dbReference>
<dbReference type="InterPro" id="IPR035979">
    <property type="entry name" value="RBD_domain_sf"/>
</dbReference>
<evidence type="ECO:0008006" key="3">
    <source>
        <dbReference type="Google" id="ProtNLM"/>
    </source>
</evidence>
<sequence length="273" mass="30572">MLFRLLTQPIRQQVRQQAQRAPTMSCFYTTTTTNAATNTYTSGSSASQFADSVSKKFIAKNGQVGRRGNTPSKFLVVDNLPLTATTEDVKKLAREAFTQGDKCMNEIIFCRNKDFKFFGRCVIMMDSPESAQKLLSYGRSRLVGGQSIKMVFAGDESTANPNDFINKTRRHELLSKADATSAAGRSVIFSGLPIRTKRDQVLGILRTKNLFPVESAPDSVLQLRTKERSTVSKFLIKLDSEAEAWRCVRSFHNTDFNFKGNNLDYRLSVSVAY</sequence>
<protein>
    <recommendedName>
        <fullName evidence="3">RRM domain-containing protein</fullName>
    </recommendedName>
</protein>
<evidence type="ECO:0000313" key="1">
    <source>
        <dbReference type="EMBL" id="SAM08312.1"/>
    </source>
</evidence>
<name>A0A168SED8_ABSGL</name>
<organism evidence="1">
    <name type="scientific">Absidia glauca</name>
    <name type="common">Pin mould</name>
    <dbReference type="NCBI Taxonomy" id="4829"/>
    <lineage>
        <taxon>Eukaryota</taxon>
        <taxon>Fungi</taxon>
        <taxon>Fungi incertae sedis</taxon>
        <taxon>Mucoromycota</taxon>
        <taxon>Mucoromycotina</taxon>
        <taxon>Mucoromycetes</taxon>
        <taxon>Mucorales</taxon>
        <taxon>Cunninghamellaceae</taxon>
        <taxon>Absidia</taxon>
    </lineage>
</organism>